<dbReference type="EMBL" id="JAQQWE010000001">
    <property type="protein sequence ID" value="KAK7968061.1"/>
    <property type="molecule type" value="Genomic_DNA"/>
</dbReference>
<proteinExistence type="predicted"/>
<evidence type="ECO:0000256" key="1">
    <source>
        <dbReference type="SAM" id="MobiDB-lite"/>
    </source>
</evidence>
<feature type="region of interest" description="Disordered" evidence="1">
    <location>
        <begin position="1"/>
        <end position="23"/>
    </location>
</feature>
<accession>A0ABR1QZB6</accession>
<dbReference type="RefSeq" id="XP_066707453.1">
    <property type="nucleotide sequence ID" value="XM_066838560.1"/>
</dbReference>
<comment type="caution">
    <text evidence="2">The sequence shown here is derived from an EMBL/GenBank/DDBJ whole genome shotgun (WGS) entry which is preliminary data.</text>
</comment>
<protein>
    <submittedName>
        <fullName evidence="2">Uncharacterized protein</fullName>
    </submittedName>
</protein>
<dbReference type="GeneID" id="92071622"/>
<organism evidence="2 3">
    <name type="scientific">Apiospora aurea</name>
    <dbReference type="NCBI Taxonomy" id="335848"/>
    <lineage>
        <taxon>Eukaryota</taxon>
        <taxon>Fungi</taxon>
        <taxon>Dikarya</taxon>
        <taxon>Ascomycota</taxon>
        <taxon>Pezizomycotina</taxon>
        <taxon>Sordariomycetes</taxon>
        <taxon>Xylariomycetidae</taxon>
        <taxon>Amphisphaeriales</taxon>
        <taxon>Apiosporaceae</taxon>
        <taxon>Apiospora</taxon>
    </lineage>
</organism>
<gene>
    <name evidence="2" type="ORF">PG986_002338</name>
</gene>
<feature type="region of interest" description="Disordered" evidence="1">
    <location>
        <begin position="114"/>
        <end position="185"/>
    </location>
</feature>
<evidence type="ECO:0000313" key="3">
    <source>
        <dbReference type="Proteomes" id="UP001391051"/>
    </source>
</evidence>
<name>A0ABR1QZB6_9PEZI</name>
<keyword evidence="3" id="KW-1185">Reference proteome</keyword>
<dbReference type="Proteomes" id="UP001391051">
    <property type="component" value="Unassembled WGS sequence"/>
</dbReference>
<reference evidence="2 3" key="1">
    <citation type="submission" date="2023-01" db="EMBL/GenBank/DDBJ databases">
        <title>Analysis of 21 Apiospora genomes using comparative genomics revels a genus with tremendous synthesis potential of carbohydrate active enzymes and secondary metabolites.</title>
        <authorList>
            <person name="Sorensen T."/>
        </authorList>
    </citation>
    <scope>NUCLEOTIDE SEQUENCE [LARGE SCALE GENOMIC DNA]</scope>
    <source>
        <strain evidence="2 3">CBS 24483</strain>
    </source>
</reference>
<feature type="compositionally biased region" description="Gly residues" evidence="1">
    <location>
        <begin position="124"/>
        <end position="149"/>
    </location>
</feature>
<feature type="compositionally biased region" description="Pro residues" evidence="1">
    <location>
        <begin position="1"/>
        <end position="10"/>
    </location>
</feature>
<sequence length="185" mass="19543">MSDIPPPSPPGAHQAPARHRRPPLQSPLCVAAGLATARYFFRVDFRSLRGRRVFAGSAFAYAVMTPFDVWYWRRARDAVADRNGWEMRQKRTGYPVPAPRGVRGADGEWTAETAAATPARSGGDDGIMGIGSRGGGSVPAGRFGGGGSDGAREQGGFAGGAGGEEELQDPWALPQSKKGGSSRWS</sequence>
<evidence type="ECO:0000313" key="2">
    <source>
        <dbReference type="EMBL" id="KAK7968061.1"/>
    </source>
</evidence>